<dbReference type="SMART" id="SM00052">
    <property type="entry name" value="EAL"/>
    <property type="match status" value="1"/>
</dbReference>
<dbReference type="SUPFAM" id="SSF141868">
    <property type="entry name" value="EAL domain-like"/>
    <property type="match status" value="1"/>
</dbReference>
<evidence type="ECO:0000259" key="1">
    <source>
        <dbReference type="PROSITE" id="PS50883"/>
    </source>
</evidence>
<dbReference type="PANTHER" id="PTHR33121:SF70">
    <property type="entry name" value="SIGNALING PROTEIN YKOW"/>
    <property type="match status" value="1"/>
</dbReference>
<proteinExistence type="predicted"/>
<gene>
    <name evidence="2" type="ORF">GCM10010909_04510</name>
</gene>
<dbReference type="InterPro" id="IPR035919">
    <property type="entry name" value="EAL_sf"/>
</dbReference>
<dbReference type="EMBL" id="BSOS01000007">
    <property type="protein sequence ID" value="GLR65773.1"/>
    <property type="molecule type" value="Genomic_DNA"/>
</dbReference>
<reference evidence="3" key="1">
    <citation type="journal article" date="2019" name="Int. J. Syst. Evol. Microbiol.">
        <title>The Global Catalogue of Microorganisms (GCM) 10K type strain sequencing project: providing services to taxonomists for standard genome sequencing and annotation.</title>
        <authorList>
            <consortium name="The Broad Institute Genomics Platform"/>
            <consortium name="The Broad Institute Genome Sequencing Center for Infectious Disease"/>
            <person name="Wu L."/>
            <person name="Ma J."/>
        </authorList>
    </citation>
    <scope>NUCLEOTIDE SEQUENCE [LARGE SCALE GENOMIC DNA]</scope>
    <source>
        <strain evidence="3">NBRC 112502</strain>
    </source>
</reference>
<dbReference type="Gene3D" id="3.20.20.450">
    <property type="entry name" value="EAL domain"/>
    <property type="match status" value="1"/>
</dbReference>
<comment type="caution">
    <text evidence="2">The sequence shown here is derived from an EMBL/GenBank/DDBJ whole genome shotgun (WGS) entry which is preliminary data.</text>
</comment>
<dbReference type="InterPro" id="IPR001633">
    <property type="entry name" value="EAL_dom"/>
</dbReference>
<dbReference type="Pfam" id="PF00563">
    <property type="entry name" value="EAL"/>
    <property type="match status" value="1"/>
</dbReference>
<organism evidence="2 3">
    <name type="scientific">Acidocella aquatica</name>
    <dbReference type="NCBI Taxonomy" id="1922313"/>
    <lineage>
        <taxon>Bacteria</taxon>
        <taxon>Pseudomonadati</taxon>
        <taxon>Pseudomonadota</taxon>
        <taxon>Alphaproteobacteria</taxon>
        <taxon>Acetobacterales</taxon>
        <taxon>Acidocellaceae</taxon>
        <taxon>Acidocella</taxon>
    </lineage>
</organism>
<dbReference type="RefSeq" id="WP_284256296.1">
    <property type="nucleotide sequence ID" value="NZ_BSOS01000007.1"/>
</dbReference>
<protein>
    <recommendedName>
        <fullName evidence="1">EAL domain-containing protein</fullName>
    </recommendedName>
</protein>
<dbReference type="Proteomes" id="UP001156641">
    <property type="component" value="Unassembled WGS sequence"/>
</dbReference>
<evidence type="ECO:0000313" key="2">
    <source>
        <dbReference type="EMBL" id="GLR65773.1"/>
    </source>
</evidence>
<sequence>MASIRIFYQPIIRLADLRPDYAEVLARTTGADGTMGGAETVVEAMTGAERSMRLTACIMQRALDEYTEHGFAAQNLRIAINLPLDAMLHPDLVTCIELIRASSGLPTSNIRFELTERHPVHDLKAACAVITTLRAAGYGLALDDITPDMPYLPALLDMPIRAIKLDRSVVISDHPADQEFIRAMAAQAAAKGQDIIAEGIETPTLRDSLRARGVTHGQGYLFSHPLPAAGLGQYLAAGRA</sequence>
<dbReference type="InterPro" id="IPR050706">
    <property type="entry name" value="Cyclic-di-GMP_PDE-like"/>
</dbReference>
<feature type="domain" description="EAL" evidence="1">
    <location>
        <begin position="1"/>
        <end position="239"/>
    </location>
</feature>
<accession>A0ABQ6A2X9</accession>
<dbReference type="PROSITE" id="PS50883">
    <property type="entry name" value="EAL"/>
    <property type="match status" value="1"/>
</dbReference>
<dbReference type="CDD" id="cd01948">
    <property type="entry name" value="EAL"/>
    <property type="match status" value="1"/>
</dbReference>
<keyword evidence="3" id="KW-1185">Reference proteome</keyword>
<dbReference type="PANTHER" id="PTHR33121">
    <property type="entry name" value="CYCLIC DI-GMP PHOSPHODIESTERASE PDEF"/>
    <property type="match status" value="1"/>
</dbReference>
<name>A0ABQ6A2X9_9PROT</name>
<evidence type="ECO:0000313" key="3">
    <source>
        <dbReference type="Proteomes" id="UP001156641"/>
    </source>
</evidence>